<keyword evidence="7 8" id="KW-0998">Cell outer membrane</keyword>
<evidence type="ECO:0000256" key="5">
    <source>
        <dbReference type="ARBA" id="ARBA00023077"/>
    </source>
</evidence>
<keyword evidence="3 8" id="KW-1134">Transmembrane beta strand</keyword>
<dbReference type="SUPFAM" id="SSF56935">
    <property type="entry name" value="Porins"/>
    <property type="match status" value="1"/>
</dbReference>
<comment type="subcellular location">
    <subcellularLocation>
        <location evidence="1 8">Cell outer membrane</location>
        <topology evidence="1 8">Multi-pass membrane protein</topology>
    </subcellularLocation>
</comment>
<dbReference type="EMBL" id="VIKU02000005">
    <property type="protein sequence ID" value="NHF61046.1"/>
    <property type="molecule type" value="Genomic_DNA"/>
</dbReference>
<proteinExistence type="inferred from homology"/>
<dbReference type="GO" id="GO:0015344">
    <property type="term" value="F:siderophore uptake transmembrane transporter activity"/>
    <property type="evidence" value="ECO:0007669"/>
    <property type="project" value="TreeGrafter"/>
</dbReference>
<name>A0A967B2Y4_9FLAO</name>
<evidence type="ECO:0000259" key="11">
    <source>
        <dbReference type="Pfam" id="PF07715"/>
    </source>
</evidence>
<dbReference type="GO" id="GO:0044718">
    <property type="term" value="P:siderophore transmembrane transport"/>
    <property type="evidence" value="ECO:0007669"/>
    <property type="project" value="TreeGrafter"/>
</dbReference>
<dbReference type="Pfam" id="PF07715">
    <property type="entry name" value="Plug"/>
    <property type="match status" value="1"/>
</dbReference>
<evidence type="ECO:0000256" key="4">
    <source>
        <dbReference type="ARBA" id="ARBA00022692"/>
    </source>
</evidence>
<reference evidence="12" key="1">
    <citation type="submission" date="2019-07" db="EMBL/GenBank/DDBJ databases">
        <authorList>
            <person name="De-Chao Zhang Q."/>
        </authorList>
    </citation>
    <scope>NUCLEOTIDE SEQUENCE</scope>
    <source>
        <strain evidence="12">TP-CH-4</strain>
    </source>
</reference>
<dbReference type="InterPro" id="IPR036942">
    <property type="entry name" value="Beta-barrel_TonB_sf"/>
</dbReference>
<keyword evidence="6 8" id="KW-0472">Membrane</keyword>
<evidence type="ECO:0000256" key="1">
    <source>
        <dbReference type="ARBA" id="ARBA00004571"/>
    </source>
</evidence>
<feature type="domain" description="TonB-dependent receptor-like beta-barrel" evidence="10">
    <location>
        <begin position="289"/>
        <end position="697"/>
    </location>
</feature>
<accession>A0A967B2Y4</accession>
<evidence type="ECO:0000313" key="12">
    <source>
        <dbReference type="EMBL" id="NHF61046.1"/>
    </source>
</evidence>
<dbReference type="InterPro" id="IPR008969">
    <property type="entry name" value="CarboxyPept-like_regulatory"/>
</dbReference>
<dbReference type="Pfam" id="PF00593">
    <property type="entry name" value="TonB_dep_Rec_b-barrel"/>
    <property type="match status" value="1"/>
</dbReference>
<dbReference type="Pfam" id="PF13715">
    <property type="entry name" value="CarbopepD_reg_2"/>
    <property type="match status" value="1"/>
</dbReference>
<evidence type="ECO:0000256" key="8">
    <source>
        <dbReference type="PROSITE-ProRule" id="PRU01360"/>
    </source>
</evidence>
<evidence type="ECO:0000256" key="7">
    <source>
        <dbReference type="ARBA" id="ARBA00023237"/>
    </source>
</evidence>
<keyword evidence="4 8" id="KW-0812">Transmembrane</keyword>
<evidence type="ECO:0000256" key="3">
    <source>
        <dbReference type="ARBA" id="ARBA00022452"/>
    </source>
</evidence>
<dbReference type="PANTHER" id="PTHR30069">
    <property type="entry name" value="TONB-DEPENDENT OUTER MEMBRANE RECEPTOR"/>
    <property type="match status" value="1"/>
</dbReference>
<dbReference type="InterPro" id="IPR037066">
    <property type="entry name" value="Plug_dom_sf"/>
</dbReference>
<gene>
    <name evidence="12" type="ORF">FK220_016965</name>
</gene>
<comment type="similarity">
    <text evidence="8 9">Belongs to the TonB-dependent receptor family.</text>
</comment>
<dbReference type="Proteomes" id="UP000707206">
    <property type="component" value="Unassembled WGS sequence"/>
</dbReference>
<sequence>MRFFVSLCLLFSLVRITAQDMNGQLVDSMGIPVEGAYIFNHRSQAHAHSDENGFFKISQTIPGDTLRMGALGFKKIVVQITEQQTTKRVTWVFDEAAFELNEVVIRPTIDALKVMTEIDLQTQPVRSSQEILQKVPGLIIGQHAGGGKAEQLFLRGFDIDHGTDIAISVDGLPVNLVSHAHGQGYADLHFVIPETIKNIDFGKGPYNPDKGNFATAGYVGFKTKDVLGQNTLQLEYGDFGFNRTLGLFNFVNTKSNKAYMATELVRFDGPYVSPQNFSRWNLFGKYTARLVDDSSLSATLSHFTSTWDASGQIPQRAVDNGTISRFGAIDDTEGGQTSRSNLNLSYHKLLGEQTLLKANTYFSQYNFELFSNFTFFLEDAENGDQIKQRETRNLFGMNVGIDKKISREQKDIGLQSGVGFRTDAIDNNELSRTINRRTTLENIQLGDVSETNLFGYLNLEFPLGNLLLAPGFRVDHFSFGYVNTLSTTYDNQTVDKILFSPKLNIIYHADKDVQFFLKSGMGFHSNDSRVSVARSGETILPRAYGVDVGTLFRPHSKLLINTAIWYLLSEQEFVYVGDAGIVEPSGKSRRYGLDFGLRYQLTDWLFMNTDLTYTKARAIEEPQGNDFIPLAPDFTFVGGFNLTNLGKFSGGLRYRYLDDRPANEDNSIIAEGYLVFDANLNYQWSKNFSIGVSIENLFDTEWNETQFATTSRLQNEPTPINEIHFTPGTPFFVKTNLRYTF</sequence>
<comment type="caution">
    <text evidence="12">The sequence shown here is derived from an EMBL/GenBank/DDBJ whole genome shotgun (WGS) entry which is preliminary data.</text>
</comment>
<keyword evidence="5 9" id="KW-0798">TonB box</keyword>
<evidence type="ECO:0000259" key="10">
    <source>
        <dbReference type="Pfam" id="PF00593"/>
    </source>
</evidence>
<dbReference type="InterPro" id="IPR000531">
    <property type="entry name" value="Beta-barrel_TonB"/>
</dbReference>
<dbReference type="PROSITE" id="PS52016">
    <property type="entry name" value="TONB_DEPENDENT_REC_3"/>
    <property type="match status" value="1"/>
</dbReference>
<keyword evidence="12" id="KW-0675">Receptor</keyword>
<feature type="domain" description="TonB-dependent receptor plug" evidence="11">
    <location>
        <begin position="111"/>
        <end position="217"/>
    </location>
</feature>
<evidence type="ECO:0000313" key="13">
    <source>
        <dbReference type="Proteomes" id="UP000707206"/>
    </source>
</evidence>
<dbReference type="GO" id="GO:0009279">
    <property type="term" value="C:cell outer membrane"/>
    <property type="evidence" value="ECO:0007669"/>
    <property type="project" value="UniProtKB-SubCell"/>
</dbReference>
<evidence type="ECO:0000256" key="2">
    <source>
        <dbReference type="ARBA" id="ARBA00022448"/>
    </source>
</evidence>
<reference evidence="12" key="2">
    <citation type="submission" date="2020-03" db="EMBL/GenBank/DDBJ databases">
        <title>Flavobacteriaceae bacterium strain TP-CH-4, a member of the family Flavobacteriaceae isolated from a deep-sea seamount.</title>
        <authorList>
            <person name="Zhang D.-C."/>
        </authorList>
    </citation>
    <scope>NUCLEOTIDE SEQUENCE</scope>
    <source>
        <strain evidence="12">TP-CH-4</strain>
    </source>
</reference>
<dbReference type="PANTHER" id="PTHR30069:SF36">
    <property type="entry name" value="BLL6948 PROTEIN"/>
    <property type="match status" value="1"/>
</dbReference>
<dbReference type="Gene3D" id="2.40.170.20">
    <property type="entry name" value="TonB-dependent receptor, beta-barrel domain"/>
    <property type="match status" value="1"/>
</dbReference>
<dbReference type="InterPro" id="IPR012910">
    <property type="entry name" value="Plug_dom"/>
</dbReference>
<organism evidence="12 13">
    <name type="scientific">Pelagihabitans pacificus</name>
    <dbReference type="NCBI Taxonomy" id="2696054"/>
    <lineage>
        <taxon>Bacteria</taxon>
        <taxon>Pseudomonadati</taxon>
        <taxon>Bacteroidota</taxon>
        <taxon>Flavobacteriia</taxon>
        <taxon>Flavobacteriales</taxon>
        <taxon>Flavobacteriaceae</taxon>
        <taxon>Pelagihabitans</taxon>
    </lineage>
</organism>
<dbReference type="RefSeq" id="WP_152575529.1">
    <property type="nucleotide sequence ID" value="NZ_VIKU02000005.1"/>
</dbReference>
<dbReference type="SUPFAM" id="SSF49464">
    <property type="entry name" value="Carboxypeptidase regulatory domain-like"/>
    <property type="match status" value="1"/>
</dbReference>
<evidence type="ECO:0000256" key="9">
    <source>
        <dbReference type="RuleBase" id="RU003357"/>
    </source>
</evidence>
<evidence type="ECO:0000256" key="6">
    <source>
        <dbReference type="ARBA" id="ARBA00023136"/>
    </source>
</evidence>
<dbReference type="AlphaFoldDB" id="A0A967B2Y4"/>
<keyword evidence="13" id="KW-1185">Reference proteome</keyword>
<dbReference type="Gene3D" id="2.170.130.10">
    <property type="entry name" value="TonB-dependent receptor, plug domain"/>
    <property type="match status" value="1"/>
</dbReference>
<dbReference type="InterPro" id="IPR039426">
    <property type="entry name" value="TonB-dep_rcpt-like"/>
</dbReference>
<protein>
    <submittedName>
        <fullName evidence="12">TonB-dependent receptor</fullName>
    </submittedName>
</protein>
<keyword evidence="2 8" id="KW-0813">Transport</keyword>